<feature type="signal peptide" evidence="1">
    <location>
        <begin position="1"/>
        <end position="23"/>
    </location>
</feature>
<keyword evidence="3" id="KW-1185">Reference proteome</keyword>
<feature type="chain" id="PRO_5024838155" evidence="1">
    <location>
        <begin position="24"/>
        <end position="121"/>
    </location>
</feature>
<evidence type="ECO:0000313" key="2">
    <source>
        <dbReference type="EMBL" id="VEN55772.1"/>
    </source>
</evidence>
<dbReference type="OrthoDB" id="7021379at2759"/>
<evidence type="ECO:0000313" key="3">
    <source>
        <dbReference type="Proteomes" id="UP000410492"/>
    </source>
</evidence>
<accession>A0A653D6E6</accession>
<dbReference type="EMBL" id="CAACVG010010410">
    <property type="protein sequence ID" value="VEN55772.1"/>
    <property type="molecule type" value="Genomic_DNA"/>
</dbReference>
<gene>
    <name evidence="2" type="ORF">CALMAC_LOCUS14856</name>
</gene>
<proteinExistence type="predicted"/>
<protein>
    <submittedName>
        <fullName evidence="2">Uncharacterized protein</fullName>
    </submittedName>
</protein>
<reference evidence="2 3" key="1">
    <citation type="submission" date="2019-01" db="EMBL/GenBank/DDBJ databases">
        <authorList>
            <person name="Sayadi A."/>
        </authorList>
    </citation>
    <scope>NUCLEOTIDE SEQUENCE [LARGE SCALE GENOMIC DNA]</scope>
</reference>
<evidence type="ECO:0000256" key="1">
    <source>
        <dbReference type="SAM" id="SignalP"/>
    </source>
</evidence>
<dbReference type="Pfam" id="PF15868">
    <property type="entry name" value="MBF2"/>
    <property type="match status" value="1"/>
</dbReference>
<keyword evidence="1" id="KW-0732">Signal</keyword>
<dbReference type="AlphaFoldDB" id="A0A653D6E6"/>
<dbReference type="InterPro" id="IPR031734">
    <property type="entry name" value="MBF2"/>
</dbReference>
<sequence length="121" mass="13510">MARTIEALAFAAVCLIAFTSVSGKGSDPFELVEGNCSHAIAGDMVFFEHVHKYPIPFTTREETVSWTGNKRIYCLMVLSESKDTKSGVKVTNGGVWHNFVDIYVHSESGYGYKYFIRVFAK</sequence>
<dbReference type="Proteomes" id="UP000410492">
    <property type="component" value="Unassembled WGS sequence"/>
</dbReference>
<name>A0A653D6E6_CALMS</name>
<organism evidence="2 3">
    <name type="scientific">Callosobruchus maculatus</name>
    <name type="common">Southern cowpea weevil</name>
    <name type="synonym">Pulse bruchid</name>
    <dbReference type="NCBI Taxonomy" id="64391"/>
    <lineage>
        <taxon>Eukaryota</taxon>
        <taxon>Metazoa</taxon>
        <taxon>Ecdysozoa</taxon>
        <taxon>Arthropoda</taxon>
        <taxon>Hexapoda</taxon>
        <taxon>Insecta</taxon>
        <taxon>Pterygota</taxon>
        <taxon>Neoptera</taxon>
        <taxon>Endopterygota</taxon>
        <taxon>Coleoptera</taxon>
        <taxon>Polyphaga</taxon>
        <taxon>Cucujiformia</taxon>
        <taxon>Chrysomeloidea</taxon>
        <taxon>Chrysomelidae</taxon>
        <taxon>Bruchinae</taxon>
        <taxon>Bruchini</taxon>
        <taxon>Callosobruchus</taxon>
    </lineage>
</organism>